<feature type="region of interest" description="Disordered" evidence="1">
    <location>
        <begin position="284"/>
        <end position="390"/>
    </location>
</feature>
<gene>
    <name evidence="2" type="ORF">BJ508DRAFT_417969</name>
</gene>
<sequence length="670" mass="76357">MLRVSKKKYTYVFAKGQDQDELRLGNLVLRDFTNAFNERSYKHRSLSPRKEKLHSNIARLEPESSYDGQLVRDDTVKLAFAWDKEHTKVIIAESGVVARLRDPTDFLNEVLLRRPAAFKVLIRWLAAANGMLKAADRCHGFTPRPPKIWMLTGLTLLTNATATIKQNRFLGRPAPEANNTVILDQTSSNTKRMDGTLIWAVEWQMLDVNEVLAIPGRGMEVARIRRPARPAVCHACARPFDDKPASLVEYPTEEDTEDELAGVTHDPDDFDLALDAEIRRYERTARKRVSEERRSSESEETGTLVDSEEAFEHQRPTPPVMHRSRYGKPFQGYRQPEQLRQPSPPRRFSRPASPAPMTEDFVEPPPPTRTARDHHYSETASSLHPNVGVPNVEVYEPEYSDPSDNEMDLQRQTLIQSKLDHMQELVDDSTAGYPQMYPTETFEIYEEGEPGYERTTEEEGLDDNNKTAWGESYEHRQKQFYETESYIAEAARESYAYERTRYGYTQPPPTYTPTYPTYPTKCYPENTYSKATPAYAMPIPPVTVQPVSVSVDPSTPPSPRRKPWDIPAPLGGKRYHSSGGYGQPSMARSFPPHGYGAYPSFVEPVEDDVPVYGGHRYGRHSDDAYVGYRGDYLKAGYDSGRYGGYTGYGGYNGRRWGRGRVECDETYWGY</sequence>
<feature type="region of interest" description="Disordered" evidence="1">
    <location>
        <begin position="548"/>
        <end position="569"/>
    </location>
</feature>
<evidence type="ECO:0000256" key="1">
    <source>
        <dbReference type="SAM" id="MobiDB-lite"/>
    </source>
</evidence>
<dbReference type="STRING" id="1160509.A0A3N4HUZ5"/>
<name>A0A3N4HUZ5_ASCIM</name>
<reference evidence="2 3" key="1">
    <citation type="journal article" date="2018" name="Nat. Ecol. Evol.">
        <title>Pezizomycetes genomes reveal the molecular basis of ectomycorrhizal truffle lifestyle.</title>
        <authorList>
            <person name="Murat C."/>
            <person name="Payen T."/>
            <person name="Noel B."/>
            <person name="Kuo A."/>
            <person name="Morin E."/>
            <person name="Chen J."/>
            <person name="Kohler A."/>
            <person name="Krizsan K."/>
            <person name="Balestrini R."/>
            <person name="Da Silva C."/>
            <person name="Montanini B."/>
            <person name="Hainaut M."/>
            <person name="Levati E."/>
            <person name="Barry K.W."/>
            <person name="Belfiori B."/>
            <person name="Cichocki N."/>
            <person name="Clum A."/>
            <person name="Dockter R.B."/>
            <person name="Fauchery L."/>
            <person name="Guy J."/>
            <person name="Iotti M."/>
            <person name="Le Tacon F."/>
            <person name="Lindquist E.A."/>
            <person name="Lipzen A."/>
            <person name="Malagnac F."/>
            <person name="Mello A."/>
            <person name="Molinier V."/>
            <person name="Miyauchi S."/>
            <person name="Poulain J."/>
            <person name="Riccioni C."/>
            <person name="Rubini A."/>
            <person name="Sitrit Y."/>
            <person name="Splivallo R."/>
            <person name="Traeger S."/>
            <person name="Wang M."/>
            <person name="Zifcakova L."/>
            <person name="Wipf D."/>
            <person name="Zambonelli A."/>
            <person name="Paolocci F."/>
            <person name="Nowrousian M."/>
            <person name="Ottonello S."/>
            <person name="Baldrian P."/>
            <person name="Spatafora J.W."/>
            <person name="Henrissat B."/>
            <person name="Nagy L.G."/>
            <person name="Aury J.M."/>
            <person name="Wincker P."/>
            <person name="Grigoriev I.V."/>
            <person name="Bonfante P."/>
            <person name="Martin F.M."/>
        </authorList>
    </citation>
    <scope>NUCLEOTIDE SEQUENCE [LARGE SCALE GENOMIC DNA]</scope>
    <source>
        <strain evidence="2 3">RN42</strain>
    </source>
</reference>
<evidence type="ECO:0000313" key="2">
    <source>
        <dbReference type="EMBL" id="RPA75801.1"/>
    </source>
</evidence>
<evidence type="ECO:0000313" key="3">
    <source>
        <dbReference type="Proteomes" id="UP000275078"/>
    </source>
</evidence>
<feature type="compositionally biased region" description="Basic and acidic residues" evidence="1">
    <location>
        <begin position="284"/>
        <end position="297"/>
    </location>
</feature>
<protein>
    <submittedName>
        <fullName evidence="2">Uncharacterized protein</fullName>
    </submittedName>
</protein>
<organism evidence="2 3">
    <name type="scientific">Ascobolus immersus RN42</name>
    <dbReference type="NCBI Taxonomy" id="1160509"/>
    <lineage>
        <taxon>Eukaryota</taxon>
        <taxon>Fungi</taxon>
        <taxon>Dikarya</taxon>
        <taxon>Ascomycota</taxon>
        <taxon>Pezizomycotina</taxon>
        <taxon>Pezizomycetes</taxon>
        <taxon>Pezizales</taxon>
        <taxon>Ascobolaceae</taxon>
        <taxon>Ascobolus</taxon>
    </lineage>
</organism>
<keyword evidence="3" id="KW-1185">Reference proteome</keyword>
<proteinExistence type="predicted"/>
<dbReference type="OrthoDB" id="4670414at2759"/>
<dbReference type="EMBL" id="ML119757">
    <property type="protein sequence ID" value="RPA75801.1"/>
    <property type="molecule type" value="Genomic_DNA"/>
</dbReference>
<dbReference type="AlphaFoldDB" id="A0A3N4HUZ5"/>
<dbReference type="Proteomes" id="UP000275078">
    <property type="component" value="Unassembled WGS sequence"/>
</dbReference>
<accession>A0A3N4HUZ5</accession>